<comment type="caution">
    <text evidence="3">Lacks conserved residue(s) required for the propagation of feature annotation.</text>
</comment>
<dbReference type="PROSITE" id="PS00022">
    <property type="entry name" value="EGF_1"/>
    <property type="match status" value="1"/>
</dbReference>
<dbReference type="Gene3D" id="2.60.40.3210">
    <property type="entry name" value="Zona pellucida, ZP-N domain"/>
    <property type="match status" value="1"/>
</dbReference>
<dbReference type="PANTHER" id="PTHR14002">
    <property type="entry name" value="ENDOGLIN/TGF-BETA RECEPTOR TYPE III"/>
    <property type="match status" value="1"/>
</dbReference>
<feature type="disulfide bond" evidence="3">
    <location>
        <begin position="129"/>
        <end position="138"/>
    </location>
</feature>
<proteinExistence type="predicted"/>
<evidence type="ECO:0000313" key="9">
    <source>
        <dbReference type="Proteomes" id="UP001178461"/>
    </source>
</evidence>
<dbReference type="Pfam" id="PF00008">
    <property type="entry name" value="EGF"/>
    <property type="match status" value="1"/>
</dbReference>
<dbReference type="SMART" id="SM00181">
    <property type="entry name" value="EGF"/>
    <property type="match status" value="1"/>
</dbReference>
<keyword evidence="5" id="KW-1133">Transmembrane helix</keyword>
<feature type="compositionally biased region" description="Polar residues" evidence="4">
    <location>
        <begin position="1"/>
        <end position="10"/>
    </location>
</feature>
<keyword evidence="1" id="KW-0732">Signal</keyword>
<dbReference type="PROSITE" id="PS51034">
    <property type="entry name" value="ZP_2"/>
    <property type="match status" value="1"/>
</dbReference>
<name>A0AA35PE11_9SAUR</name>
<dbReference type="EMBL" id="OX395133">
    <property type="protein sequence ID" value="CAI5781898.1"/>
    <property type="molecule type" value="Genomic_DNA"/>
</dbReference>
<dbReference type="PANTHER" id="PTHR14002:SF53">
    <property type="entry name" value="UROMODULIN"/>
    <property type="match status" value="1"/>
</dbReference>
<evidence type="ECO:0000256" key="1">
    <source>
        <dbReference type="ARBA" id="ARBA00022729"/>
    </source>
</evidence>
<dbReference type="Gene3D" id="2.10.25.10">
    <property type="entry name" value="Laminin"/>
    <property type="match status" value="1"/>
</dbReference>
<feature type="region of interest" description="Disordered" evidence="4">
    <location>
        <begin position="1"/>
        <end position="20"/>
    </location>
</feature>
<protein>
    <submittedName>
        <fullName evidence="8">Uromodulinuromodulin-like</fullName>
    </submittedName>
</protein>
<evidence type="ECO:0000256" key="4">
    <source>
        <dbReference type="SAM" id="MobiDB-lite"/>
    </source>
</evidence>
<dbReference type="AlphaFoldDB" id="A0AA35PE11"/>
<dbReference type="SMART" id="SM00241">
    <property type="entry name" value="ZP"/>
    <property type="match status" value="1"/>
</dbReference>
<feature type="domain" description="ZP" evidence="7">
    <location>
        <begin position="146"/>
        <end position="402"/>
    </location>
</feature>
<keyword evidence="5" id="KW-0812">Transmembrane</keyword>
<organism evidence="8 9">
    <name type="scientific">Podarcis lilfordi</name>
    <name type="common">Lilford's wall lizard</name>
    <dbReference type="NCBI Taxonomy" id="74358"/>
    <lineage>
        <taxon>Eukaryota</taxon>
        <taxon>Metazoa</taxon>
        <taxon>Chordata</taxon>
        <taxon>Craniata</taxon>
        <taxon>Vertebrata</taxon>
        <taxon>Euteleostomi</taxon>
        <taxon>Lepidosauria</taxon>
        <taxon>Squamata</taxon>
        <taxon>Bifurcata</taxon>
        <taxon>Unidentata</taxon>
        <taxon>Episquamata</taxon>
        <taxon>Laterata</taxon>
        <taxon>Lacertibaenia</taxon>
        <taxon>Lacertidae</taxon>
        <taxon>Podarcis</taxon>
    </lineage>
</organism>
<evidence type="ECO:0000259" key="6">
    <source>
        <dbReference type="PROSITE" id="PS50026"/>
    </source>
</evidence>
<keyword evidence="9" id="KW-1185">Reference proteome</keyword>
<keyword evidence="5" id="KW-0472">Membrane</keyword>
<dbReference type="Proteomes" id="UP001178461">
    <property type="component" value="Chromosome 8"/>
</dbReference>
<dbReference type="PROSITE" id="PS01186">
    <property type="entry name" value="EGF_2"/>
    <property type="match status" value="1"/>
</dbReference>
<dbReference type="SUPFAM" id="SSF57196">
    <property type="entry name" value="EGF/Laminin"/>
    <property type="match status" value="1"/>
</dbReference>
<dbReference type="Pfam" id="PF00100">
    <property type="entry name" value="Zona_pellucida"/>
    <property type="match status" value="1"/>
</dbReference>
<keyword evidence="3" id="KW-0245">EGF-like domain</keyword>
<evidence type="ECO:0000313" key="8">
    <source>
        <dbReference type="EMBL" id="CAI5781898.1"/>
    </source>
</evidence>
<feature type="transmembrane region" description="Helical" evidence="5">
    <location>
        <begin position="446"/>
        <end position="467"/>
    </location>
</feature>
<dbReference type="InterPro" id="IPR055355">
    <property type="entry name" value="ZP-C"/>
</dbReference>
<evidence type="ECO:0000259" key="7">
    <source>
        <dbReference type="PROSITE" id="PS51034"/>
    </source>
</evidence>
<accession>A0AA35PE11</accession>
<dbReference type="Pfam" id="PF23344">
    <property type="entry name" value="ZP-N"/>
    <property type="match status" value="1"/>
</dbReference>
<dbReference type="InterPro" id="IPR001507">
    <property type="entry name" value="ZP_dom"/>
</dbReference>
<gene>
    <name evidence="8" type="ORF">PODLI_1B023168</name>
</gene>
<dbReference type="PROSITE" id="PS50026">
    <property type="entry name" value="EGF_3"/>
    <property type="match status" value="1"/>
</dbReference>
<evidence type="ECO:0000256" key="2">
    <source>
        <dbReference type="ARBA" id="ARBA00023157"/>
    </source>
</evidence>
<keyword evidence="2 3" id="KW-1015">Disulfide bond</keyword>
<sequence length="472" mass="53014">MKLSVGSCNEKSLKRHKNTEEELQGCKKLAKASKRLSSEVVDAAWYPLSISSQRGLLPKMAMKCLLLLVLVLLLPATETTYHSHLTELPSARGEAAPRPRRNLGEPCFPNPCWNQGDCTAVGNNASCSCKPGFTGLRCKEIVVKLECMEEFMRMLVRKEAFEMLKIPLSSLHLSSRACLVSEQWQDGVSYFGAKLTGENHTTCGSTTNINETHVSYTNVIESGSDNDQSIITRSVQIRLHFSCIYASKQVVGLGYGLRPVDKIVQFTVKEGDFRVNMQLYENASYVRAYPKSQLTFLVTDMLYVLVKIEGQDQAKYFFLGMEDCWGTPTGDPLDSTKHFLIMKGCPHDKTLTFLNAVGNSTVAKFSFQMFQFKNFQEVYLHCQVRLCVPENKEPCAKQCPSKQRSKRELVDDYQKIISYGPIRFLASSHLEVRDAEDQQLIWKMQLWIPGAVVSASIAVVIILIAVAKAMKK</sequence>
<dbReference type="InterPro" id="IPR055356">
    <property type="entry name" value="ZP-N"/>
</dbReference>
<dbReference type="InterPro" id="IPR042235">
    <property type="entry name" value="ZP-C_dom"/>
</dbReference>
<dbReference type="Gene3D" id="2.60.40.4100">
    <property type="entry name" value="Zona pellucida, ZP-C domain"/>
    <property type="match status" value="1"/>
</dbReference>
<evidence type="ECO:0000256" key="3">
    <source>
        <dbReference type="PROSITE-ProRule" id="PRU00076"/>
    </source>
</evidence>
<dbReference type="InterPro" id="IPR000742">
    <property type="entry name" value="EGF"/>
</dbReference>
<feature type="domain" description="EGF-like" evidence="6">
    <location>
        <begin position="103"/>
        <end position="139"/>
    </location>
</feature>
<reference evidence="8" key="1">
    <citation type="submission" date="2022-12" db="EMBL/GenBank/DDBJ databases">
        <authorList>
            <person name="Alioto T."/>
            <person name="Alioto T."/>
            <person name="Gomez Garrido J."/>
        </authorList>
    </citation>
    <scope>NUCLEOTIDE SEQUENCE</scope>
</reference>
<dbReference type="CDD" id="cd00054">
    <property type="entry name" value="EGF_CA"/>
    <property type="match status" value="1"/>
</dbReference>
<evidence type="ECO:0000256" key="5">
    <source>
        <dbReference type="SAM" id="Phobius"/>
    </source>
</evidence>